<dbReference type="Proteomes" id="UP000661163">
    <property type="component" value="Unassembled WGS sequence"/>
</dbReference>
<protein>
    <submittedName>
        <fullName evidence="1">Uncharacterized protein</fullName>
    </submittedName>
</protein>
<evidence type="ECO:0000313" key="2">
    <source>
        <dbReference type="Proteomes" id="UP000661163"/>
    </source>
</evidence>
<evidence type="ECO:0000313" key="1">
    <source>
        <dbReference type="EMBL" id="NEI53281.1"/>
    </source>
</evidence>
<sequence>MQTGIVIIIRKSPQIWEARCHDRFADVLGFTHNLDTSYGPDEHASLSVTRKEIEKMTGIFLDIGECGRLVAAIGK</sequence>
<dbReference type="AlphaFoldDB" id="A0AAE4YYD0"/>
<reference evidence="1 2" key="1">
    <citation type="submission" date="2019-12" db="EMBL/GenBank/DDBJ databases">
        <title>Rhizobium genotypes associated with high levels of biological nitrogen fixation by grain legumes in a temperate-maritime cropping system.</title>
        <authorList>
            <person name="Maluk M."/>
            <person name="Francesc Ferrando Molina F."/>
            <person name="Lopez Del Egido L."/>
            <person name="Lafos M."/>
            <person name="Langarica-Fuentes A."/>
            <person name="Gebre Yohannes G."/>
            <person name="Young M.W."/>
            <person name="Martin P."/>
            <person name="Gantlett R."/>
            <person name="Kenicer G."/>
            <person name="Hawes C."/>
            <person name="Begg G.S."/>
            <person name="Quilliam R.S."/>
            <person name="Squire G.R."/>
            <person name="Poole P.S."/>
            <person name="Young P.W."/>
            <person name="Iannetta P.M."/>
            <person name="James E.K."/>
        </authorList>
    </citation>
    <scope>NUCLEOTIDE SEQUENCE [LARGE SCALE GENOMIC DNA]</scope>
    <source>
        <strain evidence="1 2">JHI985</strain>
    </source>
</reference>
<proteinExistence type="predicted"/>
<dbReference type="RefSeq" id="WP_164566639.1">
    <property type="nucleotide sequence ID" value="NZ_WUFC01000110.1"/>
</dbReference>
<organism evidence="1 2">
    <name type="scientific">Rhizobium ruizarguesonis</name>
    <dbReference type="NCBI Taxonomy" id="2081791"/>
    <lineage>
        <taxon>Bacteria</taxon>
        <taxon>Pseudomonadati</taxon>
        <taxon>Pseudomonadota</taxon>
        <taxon>Alphaproteobacteria</taxon>
        <taxon>Hyphomicrobiales</taxon>
        <taxon>Rhizobiaceae</taxon>
        <taxon>Rhizobium/Agrobacterium group</taxon>
        <taxon>Rhizobium</taxon>
    </lineage>
</organism>
<dbReference type="EMBL" id="WUFC01000110">
    <property type="protein sequence ID" value="NEI53281.1"/>
    <property type="molecule type" value="Genomic_DNA"/>
</dbReference>
<comment type="caution">
    <text evidence="1">The sequence shown here is derived from an EMBL/GenBank/DDBJ whole genome shotgun (WGS) entry which is preliminary data.</text>
</comment>
<gene>
    <name evidence="1" type="ORF">GR217_37520</name>
</gene>
<name>A0AAE4YYD0_9HYPH</name>
<accession>A0AAE4YYD0</accession>